<dbReference type="EMBL" id="JACEIK010000185">
    <property type="protein sequence ID" value="MCD7451891.1"/>
    <property type="molecule type" value="Genomic_DNA"/>
</dbReference>
<sequence>MGAHNKVDIFNLYKALKLQGSYEELSIINVVDTDSKSSLTPSWSPPENDLKNVVKVEEKVGTYTFVVNDQFWTEGLTKKNPSWKVTDSGSGVMLCCNNKSGIFQEATRYGHSTTLAKVQWCTQVKLEQRLKAKLRPLMARKRREAKWRKGRSSTPPLVLPQA</sequence>
<comment type="caution">
    <text evidence="2">The sequence shown here is derived from an EMBL/GenBank/DDBJ whole genome shotgun (WGS) entry which is preliminary data.</text>
</comment>
<protein>
    <submittedName>
        <fullName evidence="2">Uncharacterized protein</fullName>
    </submittedName>
</protein>
<name>A0ABS8RYH9_DATST</name>
<proteinExistence type="predicted"/>
<accession>A0ABS8RYH9</accession>
<dbReference type="Proteomes" id="UP000823775">
    <property type="component" value="Unassembled WGS sequence"/>
</dbReference>
<feature type="region of interest" description="Disordered" evidence="1">
    <location>
        <begin position="141"/>
        <end position="162"/>
    </location>
</feature>
<evidence type="ECO:0000256" key="1">
    <source>
        <dbReference type="SAM" id="MobiDB-lite"/>
    </source>
</evidence>
<organism evidence="2 3">
    <name type="scientific">Datura stramonium</name>
    <name type="common">Jimsonweed</name>
    <name type="synonym">Common thornapple</name>
    <dbReference type="NCBI Taxonomy" id="4076"/>
    <lineage>
        <taxon>Eukaryota</taxon>
        <taxon>Viridiplantae</taxon>
        <taxon>Streptophyta</taxon>
        <taxon>Embryophyta</taxon>
        <taxon>Tracheophyta</taxon>
        <taxon>Spermatophyta</taxon>
        <taxon>Magnoliopsida</taxon>
        <taxon>eudicotyledons</taxon>
        <taxon>Gunneridae</taxon>
        <taxon>Pentapetalae</taxon>
        <taxon>asterids</taxon>
        <taxon>lamiids</taxon>
        <taxon>Solanales</taxon>
        <taxon>Solanaceae</taxon>
        <taxon>Solanoideae</taxon>
        <taxon>Datureae</taxon>
        <taxon>Datura</taxon>
    </lineage>
</organism>
<evidence type="ECO:0000313" key="3">
    <source>
        <dbReference type="Proteomes" id="UP000823775"/>
    </source>
</evidence>
<keyword evidence="3" id="KW-1185">Reference proteome</keyword>
<gene>
    <name evidence="2" type="ORF">HAX54_013915</name>
</gene>
<reference evidence="2 3" key="1">
    <citation type="journal article" date="2021" name="BMC Genomics">
        <title>Datura genome reveals duplications of psychoactive alkaloid biosynthetic genes and high mutation rate following tissue culture.</title>
        <authorList>
            <person name="Rajewski A."/>
            <person name="Carter-House D."/>
            <person name="Stajich J."/>
            <person name="Litt A."/>
        </authorList>
    </citation>
    <scope>NUCLEOTIDE SEQUENCE [LARGE SCALE GENOMIC DNA]</scope>
    <source>
        <strain evidence="2">AR-01</strain>
    </source>
</reference>
<evidence type="ECO:0000313" key="2">
    <source>
        <dbReference type="EMBL" id="MCD7451891.1"/>
    </source>
</evidence>
<feature type="compositionally biased region" description="Basic residues" evidence="1">
    <location>
        <begin position="141"/>
        <end position="151"/>
    </location>
</feature>